<dbReference type="EMBL" id="JALBCA010000025">
    <property type="protein sequence ID" value="KAI2389246.1"/>
    <property type="molecule type" value="Genomic_DNA"/>
</dbReference>
<name>A0ACB8UZX2_9EURO</name>
<reference evidence="1" key="1">
    <citation type="journal article" date="2022" name="bioRxiv">
        <title>Population genetic analysis of Ophidiomyces ophidiicola, the causative agent of snake fungal disease, indicates recent introductions to the USA.</title>
        <authorList>
            <person name="Ladner J.T."/>
            <person name="Palmer J.M."/>
            <person name="Ettinger C.L."/>
            <person name="Stajich J.E."/>
            <person name="Farrell T.M."/>
            <person name="Glorioso B.M."/>
            <person name="Lawson B."/>
            <person name="Price S.J."/>
            <person name="Stengle A.G."/>
            <person name="Grear D.A."/>
            <person name="Lorch J.M."/>
        </authorList>
    </citation>
    <scope>NUCLEOTIDE SEQUENCE</scope>
    <source>
        <strain evidence="1">NWHC 24266-5</strain>
    </source>
</reference>
<protein>
    <submittedName>
        <fullName evidence="1">Eukaryotic translation initiation factor 4B</fullName>
    </submittedName>
</protein>
<accession>A0ACB8UZX2</accession>
<gene>
    <name evidence="1" type="primary">TIF3</name>
    <name evidence="1" type="ORF">LOY88_002212</name>
</gene>
<comment type="caution">
    <text evidence="1">The sequence shown here is derived from an EMBL/GenBank/DDBJ whole genome shotgun (WGS) entry which is preliminary data.</text>
</comment>
<proteinExistence type="predicted"/>
<evidence type="ECO:0000313" key="1">
    <source>
        <dbReference type="EMBL" id="KAI2389246.1"/>
    </source>
</evidence>
<keyword evidence="1" id="KW-0396">Initiation factor</keyword>
<sequence>MAPAKQKAQKMSIGTFLADENYGSWADEMDDLPLPTASTDSRATFGGERRPFSAAPSSFGYEHGGYAREELPLPTQPPYTAHIGNMSFDATQADISDLFAACEVTSVRIVEDKLTRAPKGFGYVEFATLDGLKKALTFQGTSFQGRSIRVSVAEPPKERHDARDLSDWSRKGPLPDLPQRRPTDRPGHGSRGFDAMSDAGSERAGRRPYEPADGKMRDFSSWERKGPLPAAAPTVREGRPQSKDGSQFRRASPAWGEGRSQDGSRPPRREFQERPPPERTPTAPELDNQWRARMRPDPPAQTPAVEAAPAAPASPVAPTSTAPAMRPKLNLQKRTVPETETSASPSAGDSKASPFGAARPIDTAAREKEIEEKRLHKKKEAEEKAKAEREEQQRLTKEQDLAKEKEKEEAAASTSASANGSKEGGADVPEGVKGFEILQRSEETENGETVTPQESSAAPSEEKSISPRDPNRPQPPSRANSNWRSAGPRRGSNQGQQAARNRVPPKGSPKQPATPVIDEDGWSTVSSKPRGGRRGGRNAA</sequence>
<keyword evidence="1" id="KW-0648">Protein biosynthesis</keyword>
<organism evidence="1">
    <name type="scientific">Ophidiomyces ophidiicola</name>
    <dbReference type="NCBI Taxonomy" id="1387563"/>
    <lineage>
        <taxon>Eukaryota</taxon>
        <taxon>Fungi</taxon>
        <taxon>Dikarya</taxon>
        <taxon>Ascomycota</taxon>
        <taxon>Pezizomycotina</taxon>
        <taxon>Eurotiomycetes</taxon>
        <taxon>Eurotiomycetidae</taxon>
        <taxon>Onygenales</taxon>
        <taxon>Onygenaceae</taxon>
        <taxon>Ophidiomyces</taxon>
    </lineage>
</organism>